<comment type="caution">
    <text evidence="2">The sequence shown here is derived from an EMBL/GenBank/DDBJ whole genome shotgun (WGS) entry which is preliminary data.</text>
</comment>
<reference evidence="3" key="1">
    <citation type="journal article" date="2024" name="IScience">
        <title>Strigolactones Initiate the Formation of Haustorium-like Structures in Castilleja.</title>
        <authorList>
            <person name="Buerger M."/>
            <person name="Peterson D."/>
            <person name="Chory J."/>
        </authorList>
    </citation>
    <scope>NUCLEOTIDE SEQUENCE [LARGE SCALE GENOMIC DNA]</scope>
</reference>
<dbReference type="EMBL" id="JAVIJP010000107">
    <property type="protein sequence ID" value="KAL3614110.1"/>
    <property type="molecule type" value="Genomic_DNA"/>
</dbReference>
<dbReference type="AlphaFoldDB" id="A0ABD3BB86"/>
<sequence length="120" mass="13769">MAISTASRSFLFELFLIMVISDEVFCRGHIEFPDPDEDELAQFAITEVNRLAHTIYIMVNLESSLAKRVSRDVFSYDLSISVTIRGVNKVVTYLAKVEIDRTANKRMLVSFKSRQGRIIY</sequence>
<dbReference type="Gene3D" id="3.10.450.10">
    <property type="match status" value="1"/>
</dbReference>
<gene>
    <name evidence="2" type="ORF">CASFOL_042184</name>
</gene>
<name>A0ABD3BB86_9LAMI</name>
<evidence type="ECO:0008006" key="4">
    <source>
        <dbReference type="Google" id="ProtNLM"/>
    </source>
</evidence>
<dbReference type="Proteomes" id="UP001632038">
    <property type="component" value="Unassembled WGS sequence"/>
</dbReference>
<evidence type="ECO:0000313" key="3">
    <source>
        <dbReference type="Proteomes" id="UP001632038"/>
    </source>
</evidence>
<feature type="chain" id="PRO_5044874958" description="Cystatin domain-containing protein" evidence="1">
    <location>
        <begin position="27"/>
        <end position="120"/>
    </location>
</feature>
<keyword evidence="3" id="KW-1185">Reference proteome</keyword>
<keyword evidence="1" id="KW-0732">Signal</keyword>
<protein>
    <recommendedName>
        <fullName evidence="4">Cystatin domain-containing protein</fullName>
    </recommendedName>
</protein>
<organism evidence="2 3">
    <name type="scientific">Castilleja foliolosa</name>
    <dbReference type="NCBI Taxonomy" id="1961234"/>
    <lineage>
        <taxon>Eukaryota</taxon>
        <taxon>Viridiplantae</taxon>
        <taxon>Streptophyta</taxon>
        <taxon>Embryophyta</taxon>
        <taxon>Tracheophyta</taxon>
        <taxon>Spermatophyta</taxon>
        <taxon>Magnoliopsida</taxon>
        <taxon>eudicotyledons</taxon>
        <taxon>Gunneridae</taxon>
        <taxon>Pentapetalae</taxon>
        <taxon>asterids</taxon>
        <taxon>lamiids</taxon>
        <taxon>Lamiales</taxon>
        <taxon>Orobanchaceae</taxon>
        <taxon>Pedicularideae</taxon>
        <taxon>Castillejinae</taxon>
        <taxon>Castilleja</taxon>
    </lineage>
</organism>
<feature type="signal peptide" evidence="1">
    <location>
        <begin position="1"/>
        <end position="26"/>
    </location>
</feature>
<evidence type="ECO:0000256" key="1">
    <source>
        <dbReference type="SAM" id="SignalP"/>
    </source>
</evidence>
<proteinExistence type="predicted"/>
<evidence type="ECO:0000313" key="2">
    <source>
        <dbReference type="EMBL" id="KAL3614110.1"/>
    </source>
</evidence>
<accession>A0ABD3BB86</accession>